<dbReference type="Pfam" id="PF08268">
    <property type="entry name" value="FBA_3"/>
    <property type="match status" value="1"/>
</dbReference>
<dbReference type="NCBIfam" id="TIGR01640">
    <property type="entry name" value="F_box_assoc_1"/>
    <property type="match status" value="1"/>
</dbReference>
<dbReference type="AlphaFoldDB" id="A0AAP0RH56"/>
<comment type="caution">
    <text evidence="2">The sequence shown here is derived from an EMBL/GenBank/DDBJ whole genome shotgun (WGS) entry which is preliminary data.</text>
</comment>
<dbReference type="InterPro" id="IPR001810">
    <property type="entry name" value="F-box_dom"/>
</dbReference>
<evidence type="ECO:0000313" key="2">
    <source>
        <dbReference type="EMBL" id="KAK9277830.1"/>
    </source>
</evidence>
<gene>
    <name evidence="2" type="ORF">L1049_027386</name>
</gene>
<sequence length="382" mass="44340">MASRRERSAITTNHQASERTLPLPLDIIAEILSRLPIEDILRCRSVCKTWYGLTKHRHFFNLQLSQTFYQAPRVILIPKSQNSVFLLDAKQNKVREISLENMNRWNLSIMGSCNGLLCMALDIFPNPVVVCNPITKEHMVLPESATDFHFFDHHVGLGYDPWTKNYKAVRVYTGTSEFCQFYVITLGESSWRQLHAPYRVLCGGTEGPVYCEGALYWIIDRVFHIGNEYILTFDLRDEKFRTISFPPNMRMPRYNPDWYDGNLQLLNLAGCITLVQDECRLMHVWRVTGNGDSGFSVLHYTCDMCVRWNVFSRPVLIGMLSQDSFLLEVSKFGMHWERDLVQYFPQRKQYSNLQIHGLPVWFRSSCFKPNLVSPVDASLFGL</sequence>
<dbReference type="InterPro" id="IPR017451">
    <property type="entry name" value="F-box-assoc_interact_dom"/>
</dbReference>
<dbReference type="InterPro" id="IPR036047">
    <property type="entry name" value="F-box-like_dom_sf"/>
</dbReference>
<proteinExistence type="predicted"/>
<dbReference type="Gene3D" id="1.20.1280.50">
    <property type="match status" value="1"/>
</dbReference>
<dbReference type="PANTHER" id="PTHR31672:SF13">
    <property type="entry name" value="F-BOX PROTEIN CPR30-LIKE"/>
    <property type="match status" value="1"/>
</dbReference>
<feature type="domain" description="F-box" evidence="1">
    <location>
        <begin position="17"/>
        <end position="63"/>
    </location>
</feature>
<keyword evidence="3" id="KW-1185">Reference proteome</keyword>
<accession>A0AAP0RH56</accession>
<dbReference type="Pfam" id="PF00646">
    <property type="entry name" value="F-box"/>
    <property type="match status" value="1"/>
</dbReference>
<dbReference type="Proteomes" id="UP001415857">
    <property type="component" value="Unassembled WGS sequence"/>
</dbReference>
<dbReference type="CDD" id="cd22157">
    <property type="entry name" value="F-box_AtFBW1-like"/>
    <property type="match status" value="1"/>
</dbReference>
<dbReference type="SUPFAM" id="SSF81383">
    <property type="entry name" value="F-box domain"/>
    <property type="match status" value="1"/>
</dbReference>
<dbReference type="EMBL" id="JBBPBK010000009">
    <property type="protein sequence ID" value="KAK9277830.1"/>
    <property type="molecule type" value="Genomic_DNA"/>
</dbReference>
<evidence type="ECO:0000259" key="1">
    <source>
        <dbReference type="PROSITE" id="PS50181"/>
    </source>
</evidence>
<name>A0AAP0RH56_LIQFO</name>
<dbReference type="PANTHER" id="PTHR31672">
    <property type="entry name" value="BNACNNG10540D PROTEIN"/>
    <property type="match status" value="1"/>
</dbReference>
<protein>
    <recommendedName>
        <fullName evidence="1">F-box domain-containing protein</fullName>
    </recommendedName>
</protein>
<dbReference type="SMART" id="SM00256">
    <property type="entry name" value="FBOX"/>
    <property type="match status" value="1"/>
</dbReference>
<evidence type="ECO:0000313" key="3">
    <source>
        <dbReference type="Proteomes" id="UP001415857"/>
    </source>
</evidence>
<reference evidence="2 3" key="1">
    <citation type="journal article" date="2024" name="Plant J.">
        <title>Genome sequences and population genomics reveal climatic adaptation and genomic divergence between two closely related sweetgum species.</title>
        <authorList>
            <person name="Xu W.Q."/>
            <person name="Ren C.Q."/>
            <person name="Zhang X.Y."/>
            <person name="Comes H.P."/>
            <person name="Liu X.H."/>
            <person name="Li Y.G."/>
            <person name="Kettle C.J."/>
            <person name="Jalonen R."/>
            <person name="Gaisberger H."/>
            <person name="Ma Y.Z."/>
            <person name="Qiu Y.X."/>
        </authorList>
    </citation>
    <scope>NUCLEOTIDE SEQUENCE [LARGE SCALE GENOMIC DNA]</scope>
    <source>
        <strain evidence="2">Hangzhou</strain>
    </source>
</reference>
<dbReference type="InterPro" id="IPR050796">
    <property type="entry name" value="SCF_F-box_component"/>
</dbReference>
<organism evidence="2 3">
    <name type="scientific">Liquidambar formosana</name>
    <name type="common">Formosan gum</name>
    <dbReference type="NCBI Taxonomy" id="63359"/>
    <lineage>
        <taxon>Eukaryota</taxon>
        <taxon>Viridiplantae</taxon>
        <taxon>Streptophyta</taxon>
        <taxon>Embryophyta</taxon>
        <taxon>Tracheophyta</taxon>
        <taxon>Spermatophyta</taxon>
        <taxon>Magnoliopsida</taxon>
        <taxon>eudicotyledons</taxon>
        <taxon>Gunneridae</taxon>
        <taxon>Pentapetalae</taxon>
        <taxon>Saxifragales</taxon>
        <taxon>Altingiaceae</taxon>
        <taxon>Liquidambar</taxon>
    </lineage>
</organism>
<dbReference type="InterPro" id="IPR013187">
    <property type="entry name" value="F-box-assoc_dom_typ3"/>
</dbReference>
<dbReference type="PROSITE" id="PS50181">
    <property type="entry name" value="FBOX"/>
    <property type="match status" value="1"/>
</dbReference>